<gene>
    <name evidence="2" type="ORF">EXY25_15090</name>
</gene>
<dbReference type="RefSeq" id="WP_130567450.1">
    <property type="nucleotide sequence ID" value="NZ_SHLY01000006.1"/>
</dbReference>
<dbReference type="Proteomes" id="UP000292544">
    <property type="component" value="Unassembled WGS sequence"/>
</dbReference>
<name>A0ABY1WM72_9GAMM</name>
<keyword evidence="1" id="KW-0732">Signal</keyword>
<dbReference type="EMBL" id="SHLY01000006">
    <property type="protein sequence ID" value="TAA42614.1"/>
    <property type="molecule type" value="Genomic_DNA"/>
</dbReference>
<reference evidence="3" key="1">
    <citation type="submission" date="2019-02" db="EMBL/GenBank/DDBJ databases">
        <title>Draft genome sequence of Muricauda sp. 176CP4-71.</title>
        <authorList>
            <person name="Park J.-S."/>
        </authorList>
    </citation>
    <scope>NUCLEOTIDE SEQUENCE [LARGE SCALE GENOMIC DNA]</scope>
    <source>
        <strain evidence="3">176GS2-150</strain>
    </source>
</reference>
<evidence type="ECO:0000256" key="1">
    <source>
        <dbReference type="SAM" id="SignalP"/>
    </source>
</evidence>
<evidence type="ECO:0000313" key="2">
    <source>
        <dbReference type="EMBL" id="TAA42614.1"/>
    </source>
</evidence>
<organism evidence="2 3">
    <name type="scientific">Corallincola spongiicola</name>
    <dbReference type="NCBI Taxonomy" id="2520508"/>
    <lineage>
        <taxon>Bacteria</taxon>
        <taxon>Pseudomonadati</taxon>
        <taxon>Pseudomonadota</taxon>
        <taxon>Gammaproteobacteria</taxon>
        <taxon>Alteromonadales</taxon>
        <taxon>Psychromonadaceae</taxon>
        <taxon>Corallincola</taxon>
    </lineage>
</organism>
<accession>A0ABY1WM72</accession>
<evidence type="ECO:0008006" key="4">
    <source>
        <dbReference type="Google" id="ProtNLM"/>
    </source>
</evidence>
<sequence>MKSNPSFLVIAVVGLIATSPSMASVIDLYEWAVYVDGDLSQGSDPNEINAEGELGSNDLGTLRFTVEGAGQHAFILFLDYEIDESSNSFINEYGTKVGHTEIGQSWEIDEPGYIFGDIYQHVIDGELDNTNNVPERAPEDVSFALGWDFLLEEGEVGYIDMNISDILPDMSFYLQHSDNQSDSSIYFSSVLSIEQVPAPYTWLLLLGGSCALSFCRARGK</sequence>
<keyword evidence="3" id="KW-1185">Reference proteome</keyword>
<evidence type="ECO:0000313" key="3">
    <source>
        <dbReference type="Proteomes" id="UP000292544"/>
    </source>
</evidence>
<protein>
    <recommendedName>
        <fullName evidence="4">PEP-CTERM sorting domain-containing protein</fullName>
    </recommendedName>
</protein>
<comment type="caution">
    <text evidence="2">The sequence shown here is derived from an EMBL/GenBank/DDBJ whole genome shotgun (WGS) entry which is preliminary data.</text>
</comment>
<feature type="signal peptide" evidence="1">
    <location>
        <begin position="1"/>
        <end position="23"/>
    </location>
</feature>
<feature type="chain" id="PRO_5045778036" description="PEP-CTERM sorting domain-containing protein" evidence="1">
    <location>
        <begin position="24"/>
        <end position="220"/>
    </location>
</feature>
<proteinExistence type="predicted"/>